<dbReference type="OrthoDB" id="2018246at2759"/>
<keyword evidence="2" id="KW-0813">Transport</keyword>
<accession>A0A4S4KLJ2</accession>
<dbReference type="InterPro" id="IPR004152">
    <property type="entry name" value="GAT_dom"/>
</dbReference>
<evidence type="ECO:0000259" key="7">
    <source>
        <dbReference type="PROSITE" id="PS50179"/>
    </source>
</evidence>
<dbReference type="Gene3D" id="1.25.40.90">
    <property type="match status" value="1"/>
</dbReference>
<dbReference type="PANTHER" id="PTHR47180:SF1">
    <property type="entry name" value="ADP-RIBOSYLATION FACTOR-BINDING PROTEIN GGA1-RELATED"/>
    <property type="match status" value="1"/>
</dbReference>
<evidence type="ECO:0000256" key="3">
    <source>
        <dbReference type="ARBA" id="ARBA00022927"/>
    </source>
</evidence>
<dbReference type="FunFam" id="1.25.40.90:FF:000008">
    <property type="entry name" value="VHS domain protein"/>
    <property type="match status" value="1"/>
</dbReference>
<dbReference type="SUPFAM" id="SSF89009">
    <property type="entry name" value="GAT-like domain"/>
    <property type="match status" value="1"/>
</dbReference>
<evidence type="ECO:0000313" key="9">
    <source>
        <dbReference type="EMBL" id="THG99113.1"/>
    </source>
</evidence>
<dbReference type="GO" id="GO:0043130">
    <property type="term" value="F:ubiquitin binding"/>
    <property type="evidence" value="ECO:0007669"/>
    <property type="project" value="InterPro"/>
</dbReference>
<feature type="compositionally biased region" description="Polar residues" evidence="6">
    <location>
        <begin position="510"/>
        <end position="529"/>
    </location>
</feature>
<keyword evidence="4" id="KW-0333">Golgi apparatus</keyword>
<sequence>MPTGLYAGCAQSDRTKPSSSTMFGGDFMRNISPLQSLIARAVDPYKLEPDYAAHLEVAEYINNKKANTPRESSMTIARIVNNRNPHIAILALALLETLVQQCGYPFHLQIATKEFLNELVRRFPERPPPFPGPVMTKILELIYTWKETICVESRWKEDLGNIRDMHRLLTFKGYRFRDFSNRAQPAVASTSNLKTAEELEEEDREAQSAKLQELIRRGTPRDLAAAQELMKSLAGAEPDKKPDYRSQSLTELNKLEQKVILLNEMLDNVDTARGERFASGDAYDQVSSILSSARPKIQKWISDAESGDPQMLDIFLQMNDQINSVLNRYEAFKKGDFSAAANPIPAELASTSRMQDTSLIDFDDPPAPSAGSLNTPADDLASIFGPSNTIPSAAPPLQNPGQNYAIPVQQPSPSPSPSPSPYQSQGMTTSSANGNSNTLAGLFDTSPSTTPSGGPALGSISLPWTPTPQQTQPQARGSPYRSPTQSSQPQGAFWSMQSGSGIAPTAAPTMASQQPQRQQPVAASSTPMSVQAPRKDPFADLAGLF</sequence>
<dbReference type="PANTHER" id="PTHR47180">
    <property type="entry name" value="ADP-RIBOSYLATION FACTOR-BINDING PROTEIN GGA1-RELATED"/>
    <property type="match status" value="1"/>
</dbReference>
<dbReference type="GO" id="GO:0005829">
    <property type="term" value="C:cytosol"/>
    <property type="evidence" value="ECO:0007669"/>
    <property type="project" value="GOC"/>
</dbReference>
<dbReference type="GO" id="GO:0006896">
    <property type="term" value="P:Golgi to vacuole transport"/>
    <property type="evidence" value="ECO:0007669"/>
    <property type="project" value="UniProtKB-ARBA"/>
</dbReference>
<dbReference type="InterPro" id="IPR002014">
    <property type="entry name" value="VHS_dom"/>
</dbReference>
<dbReference type="InterPro" id="IPR052653">
    <property type="entry name" value="ARF-binding"/>
</dbReference>
<dbReference type="InterPro" id="IPR038425">
    <property type="entry name" value="GAT_sf"/>
</dbReference>
<dbReference type="GO" id="GO:0005802">
    <property type="term" value="C:trans-Golgi network"/>
    <property type="evidence" value="ECO:0007669"/>
    <property type="project" value="TreeGrafter"/>
</dbReference>
<dbReference type="PROSITE" id="PS50909">
    <property type="entry name" value="GAT"/>
    <property type="match status" value="1"/>
</dbReference>
<dbReference type="Proteomes" id="UP000308199">
    <property type="component" value="Unassembled WGS sequence"/>
</dbReference>
<dbReference type="SMART" id="SM00288">
    <property type="entry name" value="VHS"/>
    <property type="match status" value="1"/>
</dbReference>
<dbReference type="SUPFAM" id="SSF48464">
    <property type="entry name" value="ENTH/VHS domain"/>
    <property type="match status" value="1"/>
</dbReference>
<keyword evidence="3" id="KW-0653">Protein transport</keyword>
<gene>
    <name evidence="9" type="ORF">EW145_g7321</name>
</gene>
<dbReference type="CDD" id="cd16998">
    <property type="entry name" value="VHS_GGA_fungi"/>
    <property type="match status" value="1"/>
</dbReference>
<proteinExistence type="predicted"/>
<evidence type="ECO:0000259" key="8">
    <source>
        <dbReference type="PROSITE" id="PS50909"/>
    </source>
</evidence>
<evidence type="ECO:0000256" key="5">
    <source>
        <dbReference type="ARBA" id="ARBA00053552"/>
    </source>
</evidence>
<dbReference type="EMBL" id="SGPK01000700">
    <property type="protein sequence ID" value="THG99113.1"/>
    <property type="molecule type" value="Genomic_DNA"/>
</dbReference>
<evidence type="ECO:0008006" key="11">
    <source>
        <dbReference type="Google" id="ProtNLM"/>
    </source>
</evidence>
<feature type="domain" description="VHS" evidence="7">
    <location>
        <begin position="41"/>
        <end position="177"/>
    </location>
</feature>
<dbReference type="AlphaFoldDB" id="A0A4S4KLJ2"/>
<dbReference type="Gene3D" id="1.20.58.160">
    <property type="match status" value="1"/>
</dbReference>
<dbReference type="CDD" id="cd14235">
    <property type="entry name" value="GAT_GGA_fungi"/>
    <property type="match status" value="1"/>
</dbReference>
<evidence type="ECO:0000256" key="4">
    <source>
        <dbReference type="ARBA" id="ARBA00023034"/>
    </source>
</evidence>
<organism evidence="9 10">
    <name type="scientific">Phellinidium pouzarii</name>
    <dbReference type="NCBI Taxonomy" id="167371"/>
    <lineage>
        <taxon>Eukaryota</taxon>
        <taxon>Fungi</taxon>
        <taxon>Dikarya</taxon>
        <taxon>Basidiomycota</taxon>
        <taxon>Agaricomycotina</taxon>
        <taxon>Agaricomycetes</taxon>
        <taxon>Hymenochaetales</taxon>
        <taxon>Hymenochaetaceae</taxon>
        <taxon>Phellinidium</taxon>
    </lineage>
</organism>
<evidence type="ECO:0000256" key="2">
    <source>
        <dbReference type="ARBA" id="ARBA00022448"/>
    </source>
</evidence>
<dbReference type="Pfam" id="PF03127">
    <property type="entry name" value="GAT"/>
    <property type="match status" value="1"/>
</dbReference>
<dbReference type="InterPro" id="IPR008942">
    <property type="entry name" value="ENTH_VHS"/>
</dbReference>
<dbReference type="Pfam" id="PF00790">
    <property type="entry name" value="VHS"/>
    <property type="match status" value="1"/>
</dbReference>
<comment type="function">
    <text evidence="5">May play a role in the regulation of membrane traffic through the trans-Golgi network.</text>
</comment>
<feature type="compositionally biased region" description="Pro residues" evidence="6">
    <location>
        <begin position="410"/>
        <end position="420"/>
    </location>
</feature>
<feature type="compositionally biased region" description="Polar residues" evidence="6">
    <location>
        <begin position="426"/>
        <end position="452"/>
    </location>
</feature>
<comment type="caution">
    <text evidence="9">The sequence shown here is derived from an EMBL/GenBank/DDBJ whole genome shotgun (WGS) entry which is preliminary data.</text>
</comment>
<feature type="region of interest" description="Disordered" evidence="6">
    <location>
        <begin position="358"/>
        <end position="545"/>
    </location>
</feature>
<dbReference type="GO" id="GO:0043328">
    <property type="term" value="P:protein transport to vacuole involved in ubiquitin-dependent protein catabolic process via the multivesicular body sorting pathway"/>
    <property type="evidence" value="ECO:0007669"/>
    <property type="project" value="TreeGrafter"/>
</dbReference>
<evidence type="ECO:0000256" key="6">
    <source>
        <dbReference type="SAM" id="MobiDB-lite"/>
    </source>
</evidence>
<dbReference type="GO" id="GO:0035091">
    <property type="term" value="F:phosphatidylinositol binding"/>
    <property type="evidence" value="ECO:0007669"/>
    <property type="project" value="InterPro"/>
</dbReference>
<keyword evidence="10" id="KW-1185">Reference proteome</keyword>
<dbReference type="GO" id="GO:0006895">
    <property type="term" value="P:Golgi to endosome transport"/>
    <property type="evidence" value="ECO:0007669"/>
    <property type="project" value="TreeGrafter"/>
</dbReference>
<feature type="compositionally biased region" description="Polar residues" evidence="6">
    <location>
        <begin position="481"/>
        <end position="500"/>
    </location>
</feature>
<reference evidence="9 10" key="1">
    <citation type="submission" date="2019-02" db="EMBL/GenBank/DDBJ databases">
        <title>Genome sequencing of the rare red list fungi Phellinidium pouzarii.</title>
        <authorList>
            <person name="Buettner E."/>
            <person name="Kellner H."/>
        </authorList>
    </citation>
    <scope>NUCLEOTIDE SEQUENCE [LARGE SCALE GENOMIC DNA]</scope>
    <source>
        <strain evidence="9 10">DSM 108285</strain>
    </source>
</reference>
<comment type="subcellular location">
    <subcellularLocation>
        <location evidence="1">Golgi apparatus</location>
        <location evidence="1">trans-Golgi network</location>
    </subcellularLocation>
</comment>
<dbReference type="PROSITE" id="PS50179">
    <property type="entry name" value="VHS"/>
    <property type="match status" value="1"/>
</dbReference>
<evidence type="ECO:0000256" key="1">
    <source>
        <dbReference type="ARBA" id="ARBA00004601"/>
    </source>
</evidence>
<name>A0A4S4KLJ2_9AGAM</name>
<protein>
    <recommendedName>
        <fullName evidence="11">VHS domain-containing protein</fullName>
    </recommendedName>
</protein>
<evidence type="ECO:0000313" key="10">
    <source>
        <dbReference type="Proteomes" id="UP000308199"/>
    </source>
</evidence>
<feature type="domain" description="GAT" evidence="8">
    <location>
        <begin position="204"/>
        <end position="334"/>
    </location>
</feature>